<dbReference type="NCBIfam" id="TIGR00360">
    <property type="entry name" value="ComEC_N-term"/>
    <property type="match status" value="1"/>
</dbReference>
<dbReference type="InterPro" id="IPR004477">
    <property type="entry name" value="ComEC_N"/>
</dbReference>
<feature type="transmembrane region" description="Helical" evidence="6">
    <location>
        <begin position="297"/>
        <end position="321"/>
    </location>
</feature>
<keyword evidence="3 6" id="KW-0812">Transmembrane</keyword>
<feature type="transmembrane region" description="Helical" evidence="6">
    <location>
        <begin position="78"/>
        <end position="98"/>
    </location>
</feature>
<feature type="transmembrane region" description="Helical" evidence="6">
    <location>
        <begin position="399"/>
        <end position="421"/>
    </location>
</feature>
<evidence type="ECO:0000256" key="2">
    <source>
        <dbReference type="ARBA" id="ARBA00022475"/>
    </source>
</evidence>
<evidence type="ECO:0000313" key="8">
    <source>
        <dbReference type="EMBL" id="QTR47103.1"/>
    </source>
</evidence>
<dbReference type="InterPro" id="IPR001279">
    <property type="entry name" value="Metallo-B-lactamas"/>
</dbReference>
<dbReference type="InterPro" id="IPR004797">
    <property type="entry name" value="Competence_ComEC/Rec2"/>
</dbReference>
<comment type="subcellular location">
    <subcellularLocation>
        <location evidence="1">Cell membrane</location>
        <topology evidence="1">Multi-pass membrane protein</topology>
    </subcellularLocation>
</comment>
<feature type="transmembrane region" description="Helical" evidence="6">
    <location>
        <begin position="427"/>
        <end position="456"/>
    </location>
</feature>
<keyword evidence="4 6" id="KW-1133">Transmembrane helix</keyword>
<dbReference type="Pfam" id="PF03772">
    <property type="entry name" value="Competence"/>
    <property type="match status" value="1"/>
</dbReference>
<name>A0ABX7WXI8_9GAMM</name>
<dbReference type="InterPro" id="IPR025405">
    <property type="entry name" value="DUF4131"/>
</dbReference>
<feature type="transmembrane region" description="Helical" evidence="6">
    <location>
        <begin position="468"/>
        <end position="485"/>
    </location>
</feature>
<proteinExistence type="predicted"/>
<protein>
    <submittedName>
        <fullName evidence="8">DNA internalization-related competence protein ComEC/Rec2</fullName>
    </submittedName>
</protein>
<dbReference type="RefSeq" id="WP_210223398.1">
    <property type="nucleotide sequence ID" value="NZ_CP072801.1"/>
</dbReference>
<dbReference type="Proteomes" id="UP000672039">
    <property type="component" value="Chromosome"/>
</dbReference>
<feature type="transmembrane region" description="Helical" evidence="6">
    <location>
        <begin position="333"/>
        <end position="361"/>
    </location>
</feature>
<organism evidence="8 9">
    <name type="scientific">Thiothrix litoralis</name>
    <dbReference type="NCBI Taxonomy" id="2891210"/>
    <lineage>
        <taxon>Bacteria</taxon>
        <taxon>Pseudomonadati</taxon>
        <taxon>Pseudomonadota</taxon>
        <taxon>Gammaproteobacteria</taxon>
        <taxon>Thiotrichales</taxon>
        <taxon>Thiotrichaceae</taxon>
        <taxon>Thiothrix</taxon>
    </lineage>
</organism>
<dbReference type="InterPro" id="IPR052159">
    <property type="entry name" value="Competence_DNA_uptake"/>
</dbReference>
<accession>A0ABX7WXI8</accession>
<feature type="transmembrane region" description="Helical" evidence="6">
    <location>
        <begin position="268"/>
        <end position="291"/>
    </location>
</feature>
<gene>
    <name evidence="8" type="ORF">J9253_03935</name>
</gene>
<dbReference type="SMART" id="SM00849">
    <property type="entry name" value="Lactamase_B"/>
    <property type="match status" value="1"/>
</dbReference>
<dbReference type="PANTHER" id="PTHR30619:SF1">
    <property type="entry name" value="RECOMBINATION PROTEIN 2"/>
    <property type="match status" value="1"/>
</dbReference>
<feature type="domain" description="Metallo-beta-lactamase" evidence="7">
    <location>
        <begin position="548"/>
        <end position="738"/>
    </location>
</feature>
<evidence type="ECO:0000256" key="1">
    <source>
        <dbReference type="ARBA" id="ARBA00004651"/>
    </source>
</evidence>
<dbReference type="NCBIfam" id="TIGR00361">
    <property type="entry name" value="ComEC_Rec2"/>
    <property type="match status" value="1"/>
</dbReference>
<sequence>MRTFSVSFFIGTLVLLVLPRLPVMDALFWGGYCLAGCVLGVLQWRRRKSPSIPLFQRGRQNSTSSTPPLKKEGLGEDFLLGKVLLGILLGSCYAIWVASDVRNAWLPTAWEGEDKLLTGTVVDVPERSADGLHFLLDVAVPEYTGRLRVAWYEDNTPDVRAGERWQLLVRGKRPNGFMNPNGFDYEQWLFTQRIGGSGYVRKSNNNQRVAAAPWWEPDSWRQHLQEKIATALQGSPMTGLVQGLAIAYTEGISQQQWGVLRNTGTIHLLAISGLHITMVASLGILPVWGIWRLFPMLYLWLPLRVAAGVSGGVLATGYSLLAGFNIPTQRTLIMLLVVLAGLVWRRQVPFSVTMSVALLLVLLLDPLAGLSVGFWLSFVTVALLAFLGMRQRKVGKSAVLWMQLVLSLGTIPLAAGFFGMVSLSSPLANLIAIPLVTFVVTPLVLLGMALVGVWSVGAAWMWWGAAKLLEWLMWVLDWLASWSLSTVYMPLIPLPWLLLAGLGFVLLWLPRGMPGRWLGALLMLPLVLYQPPQLDAGAFRVSVLDVGQGLASVVQTAHHTLVFDTGPKVSDSFDTGVLVVLPWLRGQGVVNIDTLMVSHADNDHSGGAGALLAALPVGKVLASSPDILTSHQVDLCMAGQSWQWDGVEFSVLHPAMDFPDQKKNNRSCVLKIMNRYHSVLLTADIERIAEKWLLKQPVDLVDLRAEVLVLPHHGSKTSSSPAFIQAVAPTLGIVTSGYRNRFHHPHPDVVQRYAVRNIKLLNTVDSGELRLDFPETREIMQVREWRIEHQHLWNRYTKK</sequence>
<feature type="transmembrane region" description="Helical" evidence="6">
    <location>
        <begin position="367"/>
        <end position="387"/>
    </location>
</feature>
<dbReference type="InterPro" id="IPR035681">
    <property type="entry name" value="ComA-like_MBL"/>
</dbReference>
<dbReference type="Gene3D" id="3.60.15.10">
    <property type="entry name" value="Ribonuclease Z/Hydroxyacylglutathione hydrolase-like"/>
    <property type="match status" value="1"/>
</dbReference>
<evidence type="ECO:0000313" key="9">
    <source>
        <dbReference type="Proteomes" id="UP000672039"/>
    </source>
</evidence>
<evidence type="ECO:0000256" key="5">
    <source>
        <dbReference type="ARBA" id="ARBA00023136"/>
    </source>
</evidence>
<dbReference type="InterPro" id="IPR036866">
    <property type="entry name" value="RibonucZ/Hydroxyglut_hydro"/>
</dbReference>
<dbReference type="PANTHER" id="PTHR30619">
    <property type="entry name" value="DNA INTERNALIZATION/COMPETENCE PROTEIN COMEC/REC2"/>
    <property type="match status" value="1"/>
</dbReference>
<keyword evidence="5 6" id="KW-0472">Membrane</keyword>
<evidence type="ECO:0000259" key="7">
    <source>
        <dbReference type="SMART" id="SM00849"/>
    </source>
</evidence>
<evidence type="ECO:0000256" key="3">
    <source>
        <dbReference type="ARBA" id="ARBA00022692"/>
    </source>
</evidence>
<dbReference type="EMBL" id="CP072801">
    <property type="protein sequence ID" value="QTR47103.1"/>
    <property type="molecule type" value="Genomic_DNA"/>
</dbReference>
<dbReference type="SUPFAM" id="SSF56281">
    <property type="entry name" value="Metallo-hydrolase/oxidoreductase"/>
    <property type="match status" value="1"/>
</dbReference>
<reference evidence="8 9" key="1">
    <citation type="submission" date="2021-04" db="EMBL/GenBank/DDBJ databases">
        <title>Genomics, taxonomy and metabolism of representatives of sulfur bacteria of the genus Thiothrix: Thiothrix fructosivorans QT, Thiothrix unzii A1T and three new species, Thiothrix subterranea sp. nov., Thiothrix litoralis sp. nov. and 'Candidatus Thiothrix anitrata' sp. nov.</title>
        <authorList>
            <person name="Ravin N.V."/>
            <person name="Smolyakov D."/>
            <person name="Rudenko T.S."/>
            <person name="Mardanov A.V."/>
            <person name="Beletsky A.V."/>
            <person name="Markov N.D."/>
            <person name="Fomenkov A.I."/>
            <person name="Roberts R.J."/>
            <person name="Karnachuk O.V."/>
            <person name="Novikov A."/>
            <person name="Grabovich M.Y."/>
        </authorList>
    </citation>
    <scope>NUCLEOTIDE SEQUENCE [LARGE SCALE GENOMIC DNA]</scope>
    <source>
        <strain evidence="8 9">AS</strain>
    </source>
</reference>
<keyword evidence="2" id="KW-1003">Cell membrane</keyword>
<keyword evidence="9" id="KW-1185">Reference proteome</keyword>
<feature type="transmembrane region" description="Helical" evidence="6">
    <location>
        <begin position="491"/>
        <end position="509"/>
    </location>
</feature>
<dbReference type="Pfam" id="PF13567">
    <property type="entry name" value="DUF4131"/>
    <property type="match status" value="1"/>
</dbReference>
<dbReference type="Pfam" id="PF00753">
    <property type="entry name" value="Lactamase_B"/>
    <property type="match status" value="1"/>
</dbReference>
<dbReference type="CDD" id="cd07731">
    <property type="entry name" value="ComA-like_MBL-fold"/>
    <property type="match status" value="1"/>
</dbReference>
<evidence type="ECO:0000256" key="6">
    <source>
        <dbReference type="SAM" id="Phobius"/>
    </source>
</evidence>
<evidence type="ECO:0000256" key="4">
    <source>
        <dbReference type="ARBA" id="ARBA00022989"/>
    </source>
</evidence>